<dbReference type="EMBL" id="AODD01000014">
    <property type="protein sequence ID" value="EUJ23024.1"/>
    <property type="molecule type" value="Genomic_DNA"/>
</dbReference>
<reference evidence="2 3" key="1">
    <citation type="journal article" date="2014" name="Int. J. Syst. Evol. Microbiol.">
        <title>Listeria floridensis sp. nov., Listeria aquatica sp. nov., Listeria cornellensis sp. nov., Listeria riparia sp. nov. and Listeria grandensis sp. nov., from agricultural and natural environments.</title>
        <authorList>
            <person name="den Bakker H.C."/>
            <person name="Warchocki S."/>
            <person name="Wright E.M."/>
            <person name="Allred A.F."/>
            <person name="Ahlstrom C."/>
            <person name="Manuel C.S."/>
            <person name="Stasiewicz M.J."/>
            <person name="Burrell A."/>
            <person name="Roof S."/>
            <person name="Strawn L."/>
            <person name="Fortes E.D."/>
            <person name="Nightingale K.K."/>
            <person name="Kephart D."/>
            <person name="Wiedmann M."/>
        </authorList>
    </citation>
    <scope>NUCLEOTIDE SEQUENCE [LARGE SCALE GENOMIC DNA]</scope>
    <source>
        <strain evidence="3">FSL F6-971</strain>
    </source>
</reference>
<keyword evidence="3" id="KW-1185">Reference proteome</keyword>
<dbReference type="PANTHER" id="PTHR41386:SF1">
    <property type="entry name" value="MEMBRANE PROTEIN"/>
    <property type="match status" value="1"/>
</dbReference>
<feature type="transmembrane region" description="Helical" evidence="1">
    <location>
        <begin position="146"/>
        <end position="168"/>
    </location>
</feature>
<dbReference type="AlphaFoldDB" id="W7B6V1"/>
<keyword evidence="1" id="KW-0812">Transmembrane</keyword>
<dbReference type="Proteomes" id="UP000019253">
    <property type="component" value="Unassembled WGS sequence"/>
</dbReference>
<accession>W7B6V1</accession>
<comment type="caution">
    <text evidence="2">The sequence shown here is derived from an EMBL/GenBank/DDBJ whole genome shotgun (WGS) entry which is preliminary data.</text>
</comment>
<organism evidence="2 3">
    <name type="scientific">Listeria grandensis FSL F6-0971</name>
    <dbReference type="NCBI Taxonomy" id="1265819"/>
    <lineage>
        <taxon>Bacteria</taxon>
        <taxon>Bacillati</taxon>
        <taxon>Bacillota</taxon>
        <taxon>Bacilli</taxon>
        <taxon>Bacillales</taxon>
        <taxon>Listeriaceae</taxon>
        <taxon>Listeria</taxon>
    </lineage>
</organism>
<keyword evidence="1" id="KW-1133">Transmembrane helix</keyword>
<feature type="transmembrane region" description="Helical" evidence="1">
    <location>
        <begin position="117"/>
        <end position="140"/>
    </location>
</feature>
<sequence length="240" mass="27601">MKNRVVSCAVCGKSFTEIEGLFLKDMDEELQGIILKQNFHLSASSFICFRDLLEFRLHFISDIAQNDTRENEAINKKIIQSIKDGETLSEDVDNAFTSHLSIGQKIADTIAKFGGSWGFILCFMGILALWIIMNSIALFTKPFDPYPFILLNLVLSCLAAIQAPVIMMSQNRQEARDRAQSESDYKINLKSEIEIRLLHEKLDHVLNEQWQHLIEVQRLQIDALNELQKQVENLHFKKMK</sequence>
<evidence type="ECO:0000313" key="2">
    <source>
        <dbReference type="EMBL" id="EUJ23024.1"/>
    </source>
</evidence>
<dbReference type="PATRIC" id="fig|1265819.5.peg.2010"/>
<dbReference type="OrthoDB" id="9795736at2"/>
<dbReference type="Pfam" id="PF06210">
    <property type="entry name" value="DUF1003"/>
    <property type="match status" value="1"/>
</dbReference>
<dbReference type="PANTHER" id="PTHR41386">
    <property type="entry name" value="INTEGRAL MEMBRANE PROTEIN-RELATED"/>
    <property type="match status" value="1"/>
</dbReference>
<dbReference type="RefSeq" id="WP_036066693.1">
    <property type="nucleotide sequence ID" value="NZ_AODD01000014.1"/>
</dbReference>
<evidence type="ECO:0008006" key="4">
    <source>
        <dbReference type="Google" id="ProtNLM"/>
    </source>
</evidence>
<evidence type="ECO:0000256" key="1">
    <source>
        <dbReference type="SAM" id="Phobius"/>
    </source>
</evidence>
<name>W7B6V1_9LIST</name>
<protein>
    <recommendedName>
        <fullName evidence="4">Cyclic nucleotide-binding protein</fullName>
    </recommendedName>
</protein>
<dbReference type="InterPro" id="IPR010406">
    <property type="entry name" value="DUF1003"/>
</dbReference>
<keyword evidence="1" id="KW-0472">Membrane</keyword>
<evidence type="ECO:0000313" key="3">
    <source>
        <dbReference type="Proteomes" id="UP000019253"/>
    </source>
</evidence>
<gene>
    <name evidence="2" type="ORF">PGRAN_10073</name>
</gene>
<proteinExistence type="predicted"/>
<dbReference type="STRING" id="1265819.PGRAN_10073"/>